<dbReference type="PANTHER" id="PTHR47354:SF8">
    <property type="entry name" value="1,2-PHENYLACETYL-COA EPOXIDASE, SUBUNIT E"/>
    <property type="match status" value="1"/>
</dbReference>
<evidence type="ECO:0000256" key="3">
    <source>
        <dbReference type="ARBA" id="ARBA00022714"/>
    </source>
</evidence>
<comment type="cofactor">
    <cofactor evidence="1">
        <name>FAD</name>
        <dbReference type="ChEBI" id="CHEBI:57692"/>
    </cofactor>
</comment>
<dbReference type="SUPFAM" id="SSF52343">
    <property type="entry name" value="Ferredoxin reductase-like, C-terminal NADP-linked domain"/>
    <property type="match status" value="1"/>
</dbReference>
<evidence type="ECO:0000313" key="12">
    <source>
        <dbReference type="Proteomes" id="UP000004367"/>
    </source>
</evidence>
<evidence type="ECO:0000259" key="10">
    <source>
        <dbReference type="PROSITE" id="PS51384"/>
    </source>
</evidence>
<dbReference type="GO" id="GO:0046872">
    <property type="term" value="F:metal ion binding"/>
    <property type="evidence" value="ECO:0007669"/>
    <property type="project" value="UniProtKB-KW"/>
</dbReference>
<dbReference type="Pfam" id="PF00970">
    <property type="entry name" value="FAD_binding_6"/>
    <property type="match status" value="1"/>
</dbReference>
<keyword evidence="6" id="KW-0560">Oxidoreductase</keyword>
<comment type="caution">
    <text evidence="11">The sequence shown here is derived from an EMBL/GenBank/DDBJ whole genome shotgun (WGS) entry which is preliminary data.</text>
</comment>
<dbReference type="STRING" id="1089455.MOPEL_009_00460"/>
<dbReference type="eggNOG" id="COG1018">
    <property type="taxonomic scope" value="Bacteria"/>
</dbReference>
<evidence type="ECO:0000256" key="8">
    <source>
        <dbReference type="ARBA" id="ARBA00023014"/>
    </source>
</evidence>
<keyword evidence="8" id="KW-0411">Iron-sulfur</keyword>
<evidence type="ECO:0000256" key="2">
    <source>
        <dbReference type="ARBA" id="ARBA00022630"/>
    </source>
</evidence>
<dbReference type="Proteomes" id="UP000004367">
    <property type="component" value="Unassembled WGS sequence"/>
</dbReference>
<dbReference type="EMBL" id="BAFE01000009">
    <property type="protein sequence ID" value="GAB47356.1"/>
    <property type="molecule type" value="Genomic_DNA"/>
</dbReference>
<dbReference type="SUPFAM" id="SSF63380">
    <property type="entry name" value="Riboflavin synthase domain-like"/>
    <property type="match status" value="1"/>
</dbReference>
<feature type="compositionally biased region" description="Low complexity" evidence="9">
    <location>
        <begin position="113"/>
        <end position="122"/>
    </location>
</feature>
<dbReference type="AlphaFoldDB" id="H5UNP8"/>
<keyword evidence="3" id="KW-0001">2Fe-2S</keyword>
<dbReference type="PANTHER" id="PTHR47354">
    <property type="entry name" value="NADH OXIDOREDUCTASE HCR"/>
    <property type="match status" value="1"/>
</dbReference>
<dbReference type="RefSeq" id="WP_009481254.1">
    <property type="nucleotide sequence ID" value="NZ_BAFE01000009.1"/>
</dbReference>
<evidence type="ECO:0000256" key="1">
    <source>
        <dbReference type="ARBA" id="ARBA00001974"/>
    </source>
</evidence>
<feature type="compositionally biased region" description="Low complexity" evidence="9">
    <location>
        <begin position="129"/>
        <end position="143"/>
    </location>
</feature>
<dbReference type="InterPro" id="IPR039261">
    <property type="entry name" value="FNR_nucleotide-bd"/>
</dbReference>
<dbReference type="InterPro" id="IPR017938">
    <property type="entry name" value="Riboflavin_synthase-like_b-brl"/>
</dbReference>
<evidence type="ECO:0000256" key="7">
    <source>
        <dbReference type="ARBA" id="ARBA00023004"/>
    </source>
</evidence>
<protein>
    <submittedName>
        <fullName evidence="11">Phenylacetate-CoA oxygenase subunit PaaE</fullName>
    </submittedName>
</protein>
<keyword evidence="2" id="KW-0285">Flavoprotein</keyword>
<dbReference type="InterPro" id="IPR017927">
    <property type="entry name" value="FAD-bd_FR_type"/>
</dbReference>
<dbReference type="GO" id="GO:0050660">
    <property type="term" value="F:flavin adenine dinucleotide binding"/>
    <property type="evidence" value="ECO:0007669"/>
    <property type="project" value="TreeGrafter"/>
</dbReference>
<feature type="region of interest" description="Disordered" evidence="9">
    <location>
        <begin position="113"/>
        <end position="143"/>
    </location>
</feature>
<keyword evidence="5" id="KW-0274">FAD</keyword>
<dbReference type="Pfam" id="PF00175">
    <property type="entry name" value="NAD_binding_1"/>
    <property type="match status" value="1"/>
</dbReference>
<sequence>MPLTAPRPRPRFHPLTVVAVRPLTKDAVEVVLAVPDELAREFTHTSGQYVTVRADIDGQEVRRSYSLCAPPTPGELHLGIKRGPGGLFSTWAHENLRPGQVVDVMSPTGTFTARRSARGATPSAPPAPAAATPGATPGERPGPSRYVAVAAGSGITPVVPIVRSVLEDDPDAHIVLVYVNRTSEDVMFADDLADLKDRYPTRLALHHVLSREPRPAPLHTGRLDAEKLHAILGTLVRPDLVDEWFLCGPADLVRLVRGELAAAGVDDGAIRHELFTTA</sequence>
<evidence type="ECO:0000256" key="6">
    <source>
        <dbReference type="ARBA" id="ARBA00023002"/>
    </source>
</evidence>
<dbReference type="CDD" id="cd06214">
    <property type="entry name" value="PA_degradation_oxidoreductase_like"/>
    <property type="match status" value="1"/>
</dbReference>
<evidence type="ECO:0000256" key="5">
    <source>
        <dbReference type="ARBA" id="ARBA00022827"/>
    </source>
</evidence>
<accession>H5UNP8</accession>
<organism evidence="11 12">
    <name type="scientific">Mobilicoccus pelagius NBRC 104925</name>
    <dbReference type="NCBI Taxonomy" id="1089455"/>
    <lineage>
        <taxon>Bacteria</taxon>
        <taxon>Bacillati</taxon>
        <taxon>Actinomycetota</taxon>
        <taxon>Actinomycetes</taxon>
        <taxon>Micrococcales</taxon>
        <taxon>Dermatophilaceae</taxon>
        <taxon>Mobilicoccus</taxon>
    </lineage>
</organism>
<evidence type="ECO:0000256" key="9">
    <source>
        <dbReference type="SAM" id="MobiDB-lite"/>
    </source>
</evidence>
<evidence type="ECO:0000313" key="11">
    <source>
        <dbReference type="EMBL" id="GAB47356.1"/>
    </source>
</evidence>
<dbReference type="GO" id="GO:0051537">
    <property type="term" value="F:2 iron, 2 sulfur cluster binding"/>
    <property type="evidence" value="ECO:0007669"/>
    <property type="project" value="UniProtKB-KW"/>
</dbReference>
<dbReference type="InterPro" id="IPR001433">
    <property type="entry name" value="OxRdtase_FAD/NAD-bd"/>
</dbReference>
<dbReference type="PROSITE" id="PS51384">
    <property type="entry name" value="FAD_FR"/>
    <property type="match status" value="1"/>
</dbReference>
<dbReference type="Gene3D" id="2.40.30.10">
    <property type="entry name" value="Translation factors"/>
    <property type="match status" value="1"/>
</dbReference>
<dbReference type="GO" id="GO:0016491">
    <property type="term" value="F:oxidoreductase activity"/>
    <property type="evidence" value="ECO:0007669"/>
    <property type="project" value="UniProtKB-KW"/>
</dbReference>
<name>H5UNP8_9MICO</name>
<dbReference type="InterPro" id="IPR050415">
    <property type="entry name" value="MRET"/>
</dbReference>
<gene>
    <name evidence="11" type="primary">paaE</name>
    <name evidence="11" type="ORF">MOPEL_009_00460</name>
</gene>
<proteinExistence type="predicted"/>
<keyword evidence="12" id="KW-1185">Reference proteome</keyword>
<keyword evidence="4" id="KW-0479">Metal-binding</keyword>
<feature type="domain" description="FAD-binding FR-type" evidence="10">
    <location>
        <begin position="10"/>
        <end position="114"/>
    </location>
</feature>
<evidence type="ECO:0000256" key="4">
    <source>
        <dbReference type="ARBA" id="ARBA00022723"/>
    </source>
</evidence>
<dbReference type="Gene3D" id="3.40.50.80">
    <property type="entry name" value="Nucleotide-binding domain of ferredoxin-NADP reductase (FNR) module"/>
    <property type="match status" value="1"/>
</dbReference>
<dbReference type="InterPro" id="IPR008333">
    <property type="entry name" value="Cbr1-like_FAD-bd_dom"/>
</dbReference>
<reference evidence="11 12" key="1">
    <citation type="submission" date="2012-02" db="EMBL/GenBank/DDBJ databases">
        <title>Whole genome shotgun sequence of Mobilicoccus pelagius NBRC 104925.</title>
        <authorList>
            <person name="Yoshida Y."/>
            <person name="Hosoyama A."/>
            <person name="Tsuchikane K."/>
            <person name="Katsumata H."/>
            <person name="Yamazaki S."/>
            <person name="Fujita N."/>
        </authorList>
    </citation>
    <scope>NUCLEOTIDE SEQUENCE [LARGE SCALE GENOMIC DNA]</scope>
    <source>
        <strain evidence="11 12">NBRC 104925</strain>
    </source>
</reference>
<keyword evidence="7" id="KW-0408">Iron</keyword>